<evidence type="ECO:0000313" key="4">
    <source>
        <dbReference type="Proteomes" id="UP000199642"/>
    </source>
</evidence>
<dbReference type="Gene3D" id="3.40.50.620">
    <property type="entry name" value="HUPs"/>
    <property type="match status" value="2"/>
</dbReference>
<dbReference type="CDD" id="cd00293">
    <property type="entry name" value="USP-like"/>
    <property type="match status" value="2"/>
</dbReference>
<comment type="similarity">
    <text evidence="1">Belongs to the universal stress protein A family.</text>
</comment>
<protein>
    <submittedName>
        <fullName evidence="3">Nucleotide-binding universal stress protein, UspA family</fullName>
    </submittedName>
</protein>
<gene>
    <name evidence="3" type="ORF">SAMN04487988_11843</name>
</gene>
<accession>A0A1I2XIR1</accession>
<dbReference type="PANTHER" id="PTHR46268:SF6">
    <property type="entry name" value="UNIVERSAL STRESS PROTEIN UP12"/>
    <property type="match status" value="1"/>
</dbReference>
<evidence type="ECO:0000259" key="2">
    <source>
        <dbReference type="Pfam" id="PF00582"/>
    </source>
</evidence>
<sequence>MHRKTQLTMYLIKKLIVCLDQTALDKTLIQYAAFIANVNQTKKVYFVNVIKNLTVPKEVLEEFPNLVENMVNERQQAMELAVKENFHGKKDISLNYIVKEGSLSKKVLKLAEEKSADMIIIGRKVTLPGTGVASLRLARRASCSLLIVPENSTPKVNKILVPSDFSDYSKDALEEAIMIAEKHGNVEIVCQNVYSVPSGYHFTGKTFEEFTQIMAMHAEINYKKFIRKIDTKGISITPVYTKDDDDDPVQEIVTKAKEIDADGIIIGAKGRTAATALFIGSMAERLIQFNDSLPLLVTRPKGKNAGILDYILEI</sequence>
<dbReference type="InterPro" id="IPR006015">
    <property type="entry name" value="Universal_stress_UspA"/>
</dbReference>
<evidence type="ECO:0000313" key="3">
    <source>
        <dbReference type="EMBL" id="SFH11961.1"/>
    </source>
</evidence>
<evidence type="ECO:0000256" key="1">
    <source>
        <dbReference type="ARBA" id="ARBA00008791"/>
    </source>
</evidence>
<dbReference type="AlphaFoldDB" id="A0A1I2XIR1"/>
<proteinExistence type="inferred from homology"/>
<dbReference type="Pfam" id="PF00582">
    <property type="entry name" value="Usp"/>
    <property type="match status" value="2"/>
</dbReference>
<name>A0A1I2XIR1_9BACT</name>
<dbReference type="Proteomes" id="UP000199642">
    <property type="component" value="Unassembled WGS sequence"/>
</dbReference>
<dbReference type="InterPro" id="IPR006016">
    <property type="entry name" value="UspA"/>
</dbReference>
<organism evidence="3 4">
    <name type="scientific">Algoriphagus hitonicola</name>
    <dbReference type="NCBI Taxonomy" id="435880"/>
    <lineage>
        <taxon>Bacteria</taxon>
        <taxon>Pseudomonadati</taxon>
        <taxon>Bacteroidota</taxon>
        <taxon>Cytophagia</taxon>
        <taxon>Cytophagales</taxon>
        <taxon>Cyclobacteriaceae</taxon>
        <taxon>Algoriphagus</taxon>
    </lineage>
</organism>
<dbReference type="PANTHER" id="PTHR46268">
    <property type="entry name" value="STRESS RESPONSE PROTEIN NHAX"/>
    <property type="match status" value="1"/>
</dbReference>
<reference evidence="4" key="1">
    <citation type="submission" date="2016-10" db="EMBL/GenBank/DDBJ databases">
        <authorList>
            <person name="Varghese N."/>
            <person name="Submissions S."/>
        </authorList>
    </citation>
    <scope>NUCLEOTIDE SEQUENCE [LARGE SCALE GENOMIC DNA]</scope>
    <source>
        <strain evidence="4">DSM 19315</strain>
    </source>
</reference>
<keyword evidence="4" id="KW-1185">Reference proteome</keyword>
<feature type="domain" description="UspA" evidence="2">
    <location>
        <begin position="13"/>
        <end position="149"/>
    </location>
</feature>
<dbReference type="SUPFAM" id="SSF52402">
    <property type="entry name" value="Adenine nucleotide alpha hydrolases-like"/>
    <property type="match status" value="2"/>
</dbReference>
<dbReference type="InterPro" id="IPR014729">
    <property type="entry name" value="Rossmann-like_a/b/a_fold"/>
</dbReference>
<dbReference type="STRING" id="435880.SAMN04487988_11843"/>
<dbReference type="EMBL" id="FOPC01000018">
    <property type="protein sequence ID" value="SFH11961.1"/>
    <property type="molecule type" value="Genomic_DNA"/>
</dbReference>
<dbReference type="PRINTS" id="PR01438">
    <property type="entry name" value="UNVRSLSTRESS"/>
</dbReference>
<feature type="domain" description="UspA" evidence="2">
    <location>
        <begin position="157"/>
        <end position="288"/>
    </location>
</feature>